<protein>
    <submittedName>
        <fullName evidence="8">Tyrosine-type recombinase/integrase</fullName>
    </submittedName>
</protein>
<keyword evidence="2" id="KW-0229">DNA integration</keyword>
<dbReference type="Pfam" id="PF22022">
    <property type="entry name" value="Phage_int_M"/>
    <property type="match status" value="1"/>
</dbReference>
<dbReference type="PROSITE" id="PS51898">
    <property type="entry name" value="TYR_RECOMBINASE"/>
    <property type="match status" value="1"/>
</dbReference>
<dbReference type="InterPro" id="IPR044068">
    <property type="entry name" value="CB"/>
</dbReference>
<dbReference type="InterPro" id="IPR050808">
    <property type="entry name" value="Phage_Integrase"/>
</dbReference>
<comment type="caution">
    <text evidence="8">The sequence shown here is derived from an EMBL/GenBank/DDBJ whole genome shotgun (WGS) entry which is preliminary data.</text>
</comment>
<evidence type="ECO:0000256" key="2">
    <source>
        <dbReference type="ARBA" id="ARBA00022908"/>
    </source>
</evidence>
<dbReference type="InterPro" id="IPR010998">
    <property type="entry name" value="Integrase_recombinase_N"/>
</dbReference>
<evidence type="ECO:0000256" key="3">
    <source>
        <dbReference type="ARBA" id="ARBA00023125"/>
    </source>
</evidence>
<keyword evidence="3 5" id="KW-0238">DNA-binding</keyword>
<name>A0AAP4WUP9_9GAMM</name>
<dbReference type="PROSITE" id="PS51900">
    <property type="entry name" value="CB"/>
    <property type="match status" value="1"/>
</dbReference>
<evidence type="ECO:0000256" key="4">
    <source>
        <dbReference type="ARBA" id="ARBA00023172"/>
    </source>
</evidence>
<dbReference type="InterPro" id="IPR002104">
    <property type="entry name" value="Integrase_catalytic"/>
</dbReference>
<proteinExistence type="inferred from homology"/>
<dbReference type="InterPro" id="IPR011010">
    <property type="entry name" value="DNA_brk_join_enz"/>
</dbReference>
<dbReference type="Proteomes" id="UP001170481">
    <property type="component" value="Unassembled WGS sequence"/>
</dbReference>
<sequence length="414" mass="47476">MKRDAIKRRPLADTVLSTLEPEAREYREAYGLDRLYFVVSPTGRKRWEVRYKHPITQKWSFMGVGGYPDTKAKKARAQAIQIAELVADGIDPREHLRGGVGVRTFGVVAEQWYEHKQMQGRSAKTLTKMRHWLDNDALPALGDMAVADVSRADCVRVQKGIEARKAFNIAEKSRAFLRRIFDFAIAHGYCENNPASNLLDVAAPAPVSKPRPHLLEEDLPDFLRALRMTTSRRSTRLAAWMVVWTASRPGMVRWMEWSEIKGKSWHIPAEKMKMRRDHVVPLCRQALQALEEMRPLSGRSKYVFTGEGAKLPVLSDAAINRCFSNAGYKDRMTGHGARHTAKTLLSEHGWPLQWTEMQLAHKPIGLEGVYNQASYLEQRRKMMQWYADYLEGLEVGMTKAKRDKFKRRQRDVTA</sequence>
<dbReference type="Pfam" id="PF00589">
    <property type="entry name" value="Phage_integrase"/>
    <property type="match status" value="1"/>
</dbReference>
<dbReference type="InterPro" id="IPR013762">
    <property type="entry name" value="Integrase-like_cat_sf"/>
</dbReference>
<dbReference type="SUPFAM" id="SSF56349">
    <property type="entry name" value="DNA breaking-rejoining enzymes"/>
    <property type="match status" value="1"/>
</dbReference>
<comment type="similarity">
    <text evidence="1">Belongs to the 'phage' integrase family.</text>
</comment>
<evidence type="ECO:0000259" key="7">
    <source>
        <dbReference type="PROSITE" id="PS51900"/>
    </source>
</evidence>
<dbReference type="AlphaFoldDB" id="A0AAP4WUP9"/>
<dbReference type="InterPro" id="IPR025166">
    <property type="entry name" value="Integrase_DNA_bind_dom"/>
</dbReference>
<dbReference type="CDD" id="cd00801">
    <property type="entry name" value="INT_P4_C"/>
    <property type="match status" value="1"/>
</dbReference>
<evidence type="ECO:0000256" key="5">
    <source>
        <dbReference type="PROSITE-ProRule" id="PRU01248"/>
    </source>
</evidence>
<feature type="domain" description="Core-binding (CB)" evidence="7">
    <location>
        <begin position="103"/>
        <end position="185"/>
    </location>
</feature>
<dbReference type="Pfam" id="PF13356">
    <property type="entry name" value="Arm-DNA-bind_3"/>
    <property type="match status" value="1"/>
</dbReference>
<dbReference type="EMBL" id="JAUORK010000003">
    <property type="protein sequence ID" value="MDO6671255.1"/>
    <property type="molecule type" value="Genomic_DNA"/>
</dbReference>
<keyword evidence="4" id="KW-0233">DNA recombination</keyword>
<organism evidence="8 9">
    <name type="scientific">Cobetia amphilecti</name>
    <dbReference type="NCBI Taxonomy" id="1055104"/>
    <lineage>
        <taxon>Bacteria</taxon>
        <taxon>Pseudomonadati</taxon>
        <taxon>Pseudomonadota</taxon>
        <taxon>Gammaproteobacteria</taxon>
        <taxon>Oceanospirillales</taxon>
        <taxon>Halomonadaceae</taxon>
        <taxon>Cobetia</taxon>
    </lineage>
</organism>
<evidence type="ECO:0000256" key="1">
    <source>
        <dbReference type="ARBA" id="ARBA00008857"/>
    </source>
</evidence>
<dbReference type="InterPro" id="IPR053876">
    <property type="entry name" value="Phage_int_M"/>
</dbReference>
<evidence type="ECO:0000259" key="6">
    <source>
        <dbReference type="PROSITE" id="PS51898"/>
    </source>
</evidence>
<reference evidence="8" key="1">
    <citation type="submission" date="2023-07" db="EMBL/GenBank/DDBJ databases">
        <title>Genome content predicts the carbon catabolic preferences of heterotrophic bacteria.</title>
        <authorList>
            <person name="Gralka M."/>
        </authorList>
    </citation>
    <scope>NUCLEOTIDE SEQUENCE</scope>
    <source>
        <strain evidence="8">C2R13</strain>
    </source>
</reference>
<feature type="domain" description="Tyr recombinase" evidence="6">
    <location>
        <begin position="209"/>
        <end position="383"/>
    </location>
</feature>
<dbReference type="GO" id="GO:0015074">
    <property type="term" value="P:DNA integration"/>
    <property type="evidence" value="ECO:0007669"/>
    <property type="project" value="UniProtKB-KW"/>
</dbReference>
<accession>A0AAP4WUP9</accession>
<dbReference type="Gene3D" id="3.30.160.390">
    <property type="entry name" value="Integrase, DNA-binding domain"/>
    <property type="match status" value="1"/>
</dbReference>
<evidence type="ECO:0000313" key="8">
    <source>
        <dbReference type="EMBL" id="MDO6671255.1"/>
    </source>
</evidence>
<dbReference type="PANTHER" id="PTHR30629:SF2">
    <property type="entry name" value="PROPHAGE INTEGRASE INTS-RELATED"/>
    <property type="match status" value="1"/>
</dbReference>
<dbReference type="PANTHER" id="PTHR30629">
    <property type="entry name" value="PROPHAGE INTEGRASE"/>
    <property type="match status" value="1"/>
</dbReference>
<evidence type="ECO:0000313" key="9">
    <source>
        <dbReference type="Proteomes" id="UP001170481"/>
    </source>
</evidence>
<dbReference type="GO" id="GO:0003677">
    <property type="term" value="F:DNA binding"/>
    <property type="evidence" value="ECO:0007669"/>
    <property type="project" value="UniProtKB-UniRule"/>
</dbReference>
<gene>
    <name evidence="8" type="ORF">Q4535_03890</name>
</gene>
<dbReference type="Gene3D" id="1.10.150.130">
    <property type="match status" value="1"/>
</dbReference>
<dbReference type="InterPro" id="IPR038488">
    <property type="entry name" value="Integrase_DNA-bd_sf"/>
</dbReference>
<dbReference type="Gene3D" id="1.10.443.10">
    <property type="entry name" value="Intergrase catalytic core"/>
    <property type="match status" value="1"/>
</dbReference>
<dbReference type="RefSeq" id="WP_303592961.1">
    <property type="nucleotide sequence ID" value="NZ_JAUORK010000003.1"/>
</dbReference>
<dbReference type="GO" id="GO:0006310">
    <property type="term" value="P:DNA recombination"/>
    <property type="evidence" value="ECO:0007669"/>
    <property type="project" value="UniProtKB-KW"/>
</dbReference>